<protein>
    <submittedName>
        <fullName evidence="1">Uncharacterized protein</fullName>
    </submittedName>
</protein>
<evidence type="ECO:0000313" key="2">
    <source>
        <dbReference type="Proteomes" id="UP000054359"/>
    </source>
</evidence>
<proteinExistence type="predicted"/>
<evidence type="ECO:0000313" key="1">
    <source>
        <dbReference type="EMBL" id="KFM73060.1"/>
    </source>
</evidence>
<keyword evidence="2" id="KW-1185">Reference proteome</keyword>
<sequence length="141" mass="15765">MVRIRFILPLCDTDFWLLAQARIVDFSFELDDMLFVLDGKLNLLWTSELEWCTLDLFSLSFLNALDSADDEKSAVRSDLGVADGTAYDFGDNSRPSRPPPGAKSSPYLSAFSILFSSSPKIASIVKDFFLEVILEIFFSGC</sequence>
<feature type="non-terminal residue" evidence="1">
    <location>
        <position position="141"/>
    </location>
</feature>
<dbReference type="AlphaFoldDB" id="A0A087U6S1"/>
<organism evidence="1 2">
    <name type="scientific">Stegodyphus mimosarum</name>
    <name type="common">African social velvet spider</name>
    <dbReference type="NCBI Taxonomy" id="407821"/>
    <lineage>
        <taxon>Eukaryota</taxon>
        <taxon>Metazoa</taxon>
        <taxon>Ecdysozoa</taxon>
        <taxon>Arthropoda</taxon>
        <taxon>Chelicerata</taxon>
        <taxon>Arachnida</taxon>
        <taxon>Araneae</taxon>
        <taxon>Araneomorphae</taxon>
        <taxon>Entelegynae</taxon>
        <taxon>Eresoidea</taxon>
        <taxon>Eresidae</taxon>
        <taxon>Stegodyphus</taxon>
    </lineage>
</organism>
<name>A0A087U6S1_STEMI</name>
<reference evidence="1 2" key="1">
    <citation type="submission" date="2013-11" db="EMBL/GenBank/DDBJ databases">
        <title>Genome sequencing of Stegodyphus mimosarum.</title>
        <authorList>
            <person name="Bechsgaard J."/>
        </authorList>
    </citation>
    <scope>NUCLEOTIDE SEQUENCE [LARGE SCALE GENOMIC DNA]</scope>
</reference>
<gene>
    <name evidence="1" type="ORF">X975_16179</name>
</gene>
<dbReference type="Proteomes" id="UP000054359">
    <property type="component" value="Unassembled WGS sequence"/>
</dbReference>
<dbReference type="EMBL" id="KK118478">
    <property type="protein sequence ID" value="KFM73060.1"/>
    <property type="molecule type" value="Genomic_DNA"/>
</dbReference>
<accession>A0A087U6S1</accession>